<evidence type="ECO:0000256" key="5">
    <source>
        <dbReference type="ARBA" id="ARBA00023235"/>
    </source>
</evidence>
<dbReference type="SMART" id="SM00360">
    <property type="entry name" value="RRM"/>
    <property type="match status" value="1"/>
</dbReference>
<gene>
    <name evidence="11" type="ORF">cand_023120</name>
</gene>
<dbReference type="InterPro" id="IPR035542">
    <property type="entry name" value="CRIP"/>
</dbReference>
<dbReference type="CDD" id="cd12235">
    <property type="entry name" value="RRM_PPIL4"/>
    <property type="match status" value="1"/>
</dbReference>
<evidence type="ECO:0000256" key="3">
    <source>
        <dbReference type="ARBA" id="ARBA00022884"/>
    </source>
</evidence>
<evidence type="ECO:0000256" key="2">
    <source>
        <dbReference type="ARBA" id="ARBA00004123"/>
    </source>
</evidence>
<evidence type="ECO:0000256" key="6">
    <source>
        <dbReference type="ARBA" id="ARBA00023242"/>
    </source>
</evidence>
<keyword evidence="12" id="KW-1185">Reference proteome</keyword>
<evidence type="ECO:0000256" key="4">
    <source>
        <dbReference type="ARBA" id="ARBA00023110"/>
    </source>
</evidence>
<dbReference type="PROSITE" id="PS50072">
    <property type="entry name" value="CSA_PPIASE_2"/>
    <property type="match status" value="1"/>
</dbReference>
<evidence type="ECO:0000256" key="7">
    <source>
        <dbReference type="PROSITE-ProRule" id="PRU00176"/>
    </source>
</evidence>
<feature type="domain" description="RRM" evidence="10">
    <location>
        <begin position="303"/>
        <end position="381"/>
    </location>
</feature>
<dbReference type="RefSeq" id="XP_067068815.1">
    <property type="nucleotide sequence ID" value="XM_067212542.1"/>
</dbReference>
<dbReference type="PANTHER" id="PTHR45843">
    <property type="entry name" value="PEPTIDYL-PROLYL CIS-TRANS ISOMERASE-LIKE 4"/>
    <property type="match status" value="1"/>
</dbReference>
<dbReference type="GeneID" id="92366496"/>
<protein>
    <recommendedName>
        <fullName evidence="8">Peptidyl-prolyl cis-trans isomerase</fullName>
        <shortName evidence="8">PPIase</shortName>
        <ecNumber evidence="8">5.2.1.8</ecNumber>
    </recommendedName>
</protein>
<keyword evidence="6 8" id="KW-0539">Nucleus</keyword>
<dbReference type="Pfam" id="PF00160">
    <property type="entry name" value="Pro_isomerase"/>
    <property type="match status" value="1"/>
</dbReference>
<dbReference type="SUPFAM" id="SSF54928">
    <property type="entry name" value="RNA-binding domain, RBD"/>
    <property type="match status" value="1"/>
</dbReference>
<dbReference type="Pfam" id="PF00076">
    <property type="entry name" value="RRM_1"/>
    <property type="match status" value="1"/>
</dbReference>
<accession>A0A1J4MRU8</accession>
<sequence>MSVLVSTSLGDIVIDLYIKECPKASENFLKLCKIKYYNNSLIHSVEKNFLIRTGISEEYGNISIFGILKALEFLNFKTCKSDDSKVASVDAETTGYKEDFAENPFIQKKEQNPELYNSILNYSNRNIKLSRNNILDCISPRFKFFKDEICPKLRHNKIGLIGMANNKPNENGSEFYITLSENLDYLDEKHTIFGMVEEGLDVVQKISETLTDNDNSPLKKLYILHTSILDDPFPDPCNLHHFIPSESPPEVTHIYDNEPRDNLEDHDELRLINTINERQARSRAITLEILGDIPDADIKPPENVLFICKLNPITTEEDLELIFSRFGRILSCNIVYDWKTGESLQYAFIEFESKQDCELALTKMQGVIIDDRRIHVDFCQSVSKQWYEYRGRKKRGRLNELKNKNMYRSTHKKNFN</sequence>
<dbReference type="PANTHER" id="PTHR45843:SF1">
    <property type="entry name" value="PEPTIDYL-PROLYL CIS-TRANS ISOMERASE-LIKE 4"/>
    <property type="match status" value="1"/>
</dbReference>
<dbReference type="InterPro" id="IPR002130">
    <property type="entry name" value="Cyclophilin-type_PPIase_dom"/>
</dbReference>
<dbReference type="GO" id="GO:0003723">
    <property type="term" value="F:RNA binding"/>
    <property type="evidence" value="ECO:0007669"/>
    <property type="project" value="UniProtKB-UniRule"/>
</dbReference>
<evidence type="ECO:0000313" key="11">
    <source>
        <dbReference type="EMBL" id="OII76969.1"/>
    </source>
</evidence>
<dbReference type="InterPro" id="IPR035979">
    <property type="entry name" value="RBD_domain_sf"/>
</dbReference>
<dbReference type="GO" id="GO:0003755">
    <property type="term" value="F:peptidyl-prolyl cis-trans isomerase activity"/>
    <property type="evidence" value="ECO:0007669"/>
    <property type="project" value="UniProtKB-UniRule"/>
</dbReference>
<comment type="function">
    <text evidence="8">PPIases accelerate the folding of proteins. It catalyzes the cis-trans isomerization of proline imidic peptide bonds in oligopeptides.</text>
</comment>
<comment type="similarity">
    <text evidence="8">Belongs to the cyclophilin-type PPIase family. PPIL4 subfamily.</text>
</comment>
<comment type="subcellular location">
    <subcellularLocation>
        <location evidence="2 8">Nucleus</location>
    </subcellularLocation>
</comment>
<dbReference type="InterPro" id="IPR000504">
    <property type="entry name" value="RRM_dom"/>
</dbReference>
<dbReference type="InterPro" id="IPR012677">
    <property type="entry name" value="Nucleotide-bd_a/b_plait_sf"/>
</dbReference>
<keyword evidence="4 8" id="KW-0697">Rotamase</keyword>
<dbReference type="Proteomes" id="UP000186804">
    <property type="component" value="Unassembled WGS sequence"/>
</dbReference>
<dbReference type="InterPro" id="IPR029000">
    <property type="entry name" value="Cyclophilin-like_dom_sf"/>
</dbReference>
<dbReference type="Gene3D" id="2.40.100.10">
    <property type="entry name" value="Cyclophilin-like"/>
    <property type="match status" value="1"/>
</dbReference>
<dbReference type="AlphaFoldDB" id="A0A1J4MRU8"/>
<feature type="domain" description="PPIase cyclophilin-type" evidence="9">
    <location>
        <begin position="6"/>
        <end position="228"/>
    </location>
</feature>
<dbReference type="SUPFAM" id="SSF50891">
    <property type="entry name" value="Cyclophilin-like"/>
    <property type="match status" value="1"/>
</dbReference>
<evidence type="ECO:0000256" key="8">
    <source>
        <dbReference type="RuleBase" id="RU365081"/>
    </source>
</evidence>
<keyword evidence="3 7" id="KW-0694">RNA-binding</keyword>
<dbReference type="EMBL" id="LRBS01000048">
    <property type="protein sequence ID" value="OII76969.1"/>
    <property type="molecule type" value="Genomic_DNA"/>
</dbReference>
<comment type="caution">
    <text evidence="11">The sequence shown here is derived from an EMBL/GenBank/DDBJ whole genome shotgun (WGS) entry which is preliminary data.</text>
</comment>
<dbReference type="GO" id="GO:0005634">
    <property type="term" value="C:nucleus"/>
    <property type="evidence" value="ECO:0007669"/>
    <property type="project" value="UniProtKB-SubCell"/>
</dbReference>
<reference evidence="11 12" key="1">
    <citation type="submission" date="2016-10" db="EMBL/GenBank/DDBJ databases">
        <title>Reductive evolution of mitochondrial metabolism and differential evolution of invasion-related proteins in Cryptosporidium.</title>
        <authorList>
            <person name="Liu S."/>
            <person name="Roellig D.M."/>
            <person name="Guo Y."/>
            <person name="Li N."/>
            <person name="Frace M.A."/>
            <person name="Tang K."/>
            <person name="Zhang L."/>
            <person name="Feng Y."/>
            <person name="Xiao L."/>
        </authorList>
    </citation>
    <scope>NUCLEOTIDE SEQUENCE [LARGE SCALE GENOMIC DNA]</scope>
    <source>
        <strain evidence="11">30847</strain>
    </source>
</reference>
<evidence type="ECO:0000259" key="10">
    <source>
        <dbReference type="PROSITE" id="PS50102"/>
    </source>
</evidence>
<keyword evidence="5 8" id="KW-0413">Isomerase</keyword>
<dbReference type="VEuPathDB" id="CryptoDB:cand_023120"/>
<organism evidence="11 12">
    <name type="scientific">Cryptosporidium andersoni</name>
    <dbReference type="NCBI Taxonomy" id="117008"/>
    <lineage>
        <taxon>Eukaryota</taxon>
        <taxon>Sar</taxon>
        <taxon>Alveolata</taxon>
        <taxon>Apicomplexa</taxon>
        <taxon>Conoidasida</taxon>
        <taxon>Coccidia</taxon>
        <taxon>Eucoccidiorida</taxon>
        <taxon>Eimeriorina</taxon>
        <taxon>Cryptosporidiidae</taxon>
        <taxon>Cryptosporidium</taxon>
    </lineage>
</organism>
<dbReference type="OrthoDB" id="2083at2759"/>
<evidence type="ECO:0000259" key="9">
    <source>
        <dbReference type="PROSITE" id="PS50072"/>
    </source>
</evidence>
<comment type="catalytic activity">
    <reaction evidence="1 8">
        <text>[protein]-peptidylproline (omega=180) = [protein]-peptidylproline (omega=0)</text>
        <dbReference type="Rhea" id="RHEA:16237"/>
        <dbReference type="Rhea" id="RHEA-COMP:10747"/>
        <dbReference type="Rhea" id="RHEA-COMP:10748"/>
        <dbReference type="ChEBI" id="CHEBI:83833"/>
        <dbReference type="ChEBI" id="CHEBI:83834"/>
        <dbReference type="EC" id="5.2.1.8"/>
    </reaction>
</comment>
<evidence type="ECO:0000313" key="12">
    <source>
        <dbReference type="Proteomes" id="UP000186804"/>
    </source>
</evidence>
<dbReference type="Gene3D" id="3.30.70.330">
    <property type="match status" value="1"/>
</dbReference>
<dbReference type="PROSITE" id="PS50102">
    <property type="entry name" value="RRM"/>
    <property type="match status" value="1"/>
</dbReference>
<dbReference type="EC" id="5.2.1.8" evidence="8"/>
<name>A0A1J4MRU8_9CRYT</name>
<evidence type="ECO:0000256" key="1">
    <source>
        <dbReference type="ARBA" id="ARBA00000971"/>
    </source>
</evidence>
<proteinExistence type="inferred from homology"/>